<evidence type="ECO:0000256" key="16">
    <source>
        <dbReference type="ARBA" id="ARBA00025830"/>
    </source>
</evidence>
<dbReference type="InterPro" id="IPR028987">
    <property type="entry name" value="ATP_synth_B-like_membr_sf"/>
</dbReference>
<keyword evidence="9 17" id="KW-1133">Transmembrane helix</keyword>
<comment type="function">
    <text evidence="14">This fusion protein includes a component of the F(0) channel (subunit b) and of the F(1) subunit (subunit delta). Two copies of subunit b and one of delta together form the peripheral 'stator' stalk which links F(1) to F(0).</text>
</comment>
<dbReference type="HAMAP" id="MF_01398">
    <property type="entry name" value="ATP_synth_b_bprime"/>
    <property type="match status" value="1"/>
</dbReference>
<dbReference type="NCBIfam" id="NF009961">
    <property type="entry name" value="PRK13428.1"/>
    <property type="match status" value="1"/>
</dbReference>
<comment type="function">
    <text evidence="17">Component of the F(0) channel, it forms part of the peripheral stalk, linking F(1) to F(0).</text>
</comment>
<evidence type="ECO:0000256" key="4">
    <source>
        <dbReference type="ARBA" id="ARBA00022448"/>
    </source>
</evidence>
<evidence type="ECO:0000256" key="11">
    <source>
        <dbReference type="ARBA" id="ARBA00023136"/>
    </source>
</evidence>
<dbReference type="STRING" id="1249101.BST21_18605"/>
<dbReference type="KEGG" id="mcee:MCEL_46460"/>
<reference evidence="19 20" key="1">
    <citation type="journal article" date="2019" name="Emerg. Microbes Infect.">
        <title>Comprehensive subspecies identification of 175 nontuberculous mycobacteria species based on 7547 genomic profiles.</title>
        <authorList>
            <person name="Matsumoto Y."/>
            <person name="Kinjo T."/>
            <person name="Motooka D."/>
            <person name="Nabeya D."/>
            <person name="Jung N."/>
            <person name="Uechi K."/>
            <person name="Horii T."/>
            <person name="Iida T."/>
            <person name="Fujita J."/>
            <person name="Nakamura S."/>
        </authorList>
    </citation>
    <scope>NUCLEOTIDE SEQUENCE [LARGE SCALE GENOMIC DNA]</scope>
    <source>
        <strain evidence="19 20">JCM 18439</strain>
    </source>
</reference>
<dbReference type="InterPro" id="IPR002146">
    <property type="entry name" value="ATP_synth_b/b'su_bac/chlpt"/>
</dbReference>
<dbReference type="SUPFAM" id="SSF81573">
    <property type="entry name" value="F1F0 ATP synthase subunit B, membrane domain"/>
    <property type="match status" value="1"/>
</dbReference>
<evidence type="ECO:0000256" key="14">
    <source>
        <dbReference type="ARBA" id="ARBA00024925"/>
    </source>
</evidence>
<dbReference type="InterPro" id="IPR000711">
    <property type="entry name" value="ATPase_OSCP/dsu"/>
</dbReference>
<gene>
    <name evidence="19" type="primary">atpFH</name>
    <name evidence="17" type="synonym">atpF</name>
    <name evidence="18" type="synonym">atpH</name>
    <name evidence="19" type="ORF">MCEL_46460</name>
</gene>
<dbReference type="GO" id="GO:0046933">
    <property type="term" value="F:proton-transporting ATP synthase activity, rotational mechanism"/>
    <property type="evidence" value="ECO:0007669"/>
    <property type="project" value="UniProtKB-UniRule"/>
</dbReference>
<evidence type="ECO:0000256" key="10">
    <source>
        <dbReference type="ARBA" id="ARBA00023065"/>
    </source>
</evidence>
<keyword evidence="6 17" id="KW-0138">CF(0)</keyword>
<feature type="transmembrane region" description="Helical" evidence="17">
    <location>
        <begin position="6"/>
        <end position="26"/>
    </location>
</feature>
<evidence type="ECO:0000313" key="19">
    <source>
        <dbReference type="EMBL" id="BBY46351.1"/>
    </source>
</evidence>
<dbReference type="NCBIfam" id="TIGR01145">
    <property type="entry name" value="ATP_synt_delta"/>
    <property type="match status" value="1"/>
</dbReference>
<dbReference type="GO" id="GO:0005886">
    <property type="term" value="C:plasma membrane"/>
    <property type="evidence" value="ECO:0007669"/>
    <property type="project" value="UniProtKB-SubCell"/>
</dbReference>
<dbReference type="EMBL" id="AP022591">
    <property type="protein sequence ID" value="BBY46351.1"/>
    <property type="molecule type" value="Genomic_DNA"/>
</dbReference>
<dbReference type="NCBIfam" id="NF009967">
    <property type="entry name" value="PRK13430.1"/>
    <property type="match status" value="1"/>
</dbReference>
<evidence type="ECO:0000256" key="12">
    <source>
        <dbReference type="ARBA" id="ARBA00023268"/>
    </source>
</evidence>
<evidence type="ECO:0000313" key="20">
    <source>
        <dbReference type="Proteomes" id="UP000466431"/>
    </source>
</evidence>
<evidence type="ECO:0000256" key="9">
    <source>
        <dbReference type="ARBA" id="ARBA00022989"/>
    </source>
</evidence>
<proteinExistence type="inferred from homology"/>
<keyword evidence="5 17" id="KW-1003">Cell membrane</keyword>
<dbReference type="Proteomes" id="UP000466431">
    <property type="component" value="Chromosome"/>
</dbReference>
<evidence type="ECO:0000256" key="1">
    <source>
        <dbReference type="ARBA" id="ARBA00004162"/>
    </source>
</evidence>
<comment type="subcellular location">
    <subcellularLocation>
        <location evidence="18">Cell membrane</location>
        <topology evidence="18">Peripheral membrane protein</topology>
    </subcellularLocation>
    <subcellularLocation>
        <location evidence="1 17">Cell membrane</location>
        <topology evidence="1 17">Single-pass membrane protein</topology>
    </subcellularLocation>
</comment>
<dbReference type="Gene3D" id="1.20.5.620">
    <property type="entry name" value="F1F0 ATP synthase subunit B, membrane domain"/>
    <property type="match status" value="1"/>
</dbReference>
<comment type="subunit">
    <text evidence="16 17">F-type ATPases have 2 components, F(1) - the catalytic core - and F(0) - the membrane proton channel. F(1) has five subunits: alpha(3), beta(3), gamma(1), delta(1), epsilon(1). F(0) has three main subunits: a(1), b(2) and c(10-14). The alpha and beta chains form an alternating ring which encloses part of the gamma chain. F(1) is attached to F(0) by a central stalk formed by the gamma and epsilon chains, while a peripheral stalk is formed by the delta and b chains.</text>
</comment>
<keyword evidence="8 17" id="KW-0375">Hydrogen ion transport</keyword>
<keyword evidence="4 17" id="KW-0813">Transport</keyword>
<organism evidence="19 20">
    <name type="scientific">Mycolicibacterium celeriflavum</name>
    <name type="common">Mycobacterium celeriflavum</name>
    <dbReference type="NCBI Taxonomy" id="1249101"/>
    <lineage>
        <taxon>Bacteria</taxon>
        <taxon>Bacillati</taxon>
        <taxon>Actinomycetota</taxon>
        <taxon>Actinomycetes</taxon>
        <taxon>Mycobacteriales</taxon>
        <taxon>Mycobacteriaceae</taxon>
        <taxon>Mycolicibacterium</taxon>
    </lineage>
</organism>
<evidence type="ECO:0000256" key="15">
    <source>
        <dbReference type="ARBA" id="ARBA00025198"/>
    </source>
</evidence>
<protein>
    <recommendedName>
        <fullName evidence="17 18">Multifunctional fusion protein</fullName>
    </recommendedName>
    <domain>
        <recommendedName>
            <fullName evidence="17">ATP synthase subunit b</fullName>
        </recommendedName>
        <alternativeName>
            <fullName evidence="17">ATP synthase F(0) sector subunit b</fullName>
        </alternativeName>
        <alternativeName>
            <fullName evidence="17">ATPase subunit I</fullName>
        </alternativeName>
        <alternativeName>
            <fullName evidence="17">F-type ATPase subunit b</fullName>
            <shortName evidence="17">F-ATPase subunit b</shortName>
        </alternativeName>
    </domain>
    <domain>
        <recommendedName>
            <fullName evidence="18">ATP synthase subunit delta</fullName>
        </recommendedName>
        <alternativeName>
            <fullName evidence="18">ATP synthase F(1) sector subunit delta</fullName>
        </alternativeName>
        <alternativeName>
            <fullName evidence="18">F-type ATPase subunit delta</fullName>
            <shortName evidence="18">F-ATPase subunit delta</shortName>
        </alternativeName>
    </domain>
</protein>
<dbReference type="GO" id="GO:0045259">
    <property type="term" value="C:proton-transporting ATP synthase complex"/>
    <property type="evidence" value="ECO:0007669"/>
    <property type="project" value="UniProtKB-KW"/>
</dbReference>
<keyword evidence="12" id="KW-0511">Multifunctional enzyme</keyword>
<dbReference type="OrthoDB" id="5242917at2"/>
<evidence type="ECO:0000256" key="8">
    <source>
        <dbReference type="ARBA" id="ARBA00022781"/>
    </source>
</evidence>
<evidence type="ECO:0000256" key="17">
    <source>
        <dbReference type="HAMAP-Rule" id="MF_01398"/>
    </source>
</evidence>
<comment type="function">
    <text evidence="18">This protein is part of the stalk that links CF(0) to CF(1). It either transmits conformational changes from CF(0) to CF(1) or is implicated in proton conduction.</text>
</comment>
<evidence type="ECO:0000256" key="18">
    <source>
        <dbReference type="HAMAP-Rule" id="MF_01416"/>
    </source>
</evidence>
<evidence type="ECO:0000256" key="7">
    <source>
        <dbReference type="ARBA" id="ARBA00022692"/>
    </source>
</evidence>
<comment type="similarity">
    <text evidence="17">Belongs to the ATPase B chain family.</text>
</comment>
<name>A0A1X0BP22_MYCCF</name>
<dbReference type="AlphaFoldDB" id="A0A1X0BP22"/>
<dbReference type="PANTHER" id="PTHR11910">
    <property type="entry name" value="ATP SYNTHASE DELTA CHAIN"/>
    <property type="match status" value="1"/>
</dbReference>
<dbReference type="Pfam" id="PF00430">
    <property type="entry name" value="ATP-synt_B"/>
    <property type="match status" value="1"/>
</dbReference>
<dbReference type="PRINTS" id="PR00125">
    <property type="entry name" value="ATPASEDELTA"/>
</dbReference>
<sequence length="443" mass="48463">MSTFIGQLIGFAVIVFLVWRFVVPLVRRMMTNQKDTVRRQLEEHAEAEKKVADADTEHARALEEAKAEAAAVIEEARHDAERIAEQLRAQADLELERIKIQGAQQVQLLRQQLVRELRQGLGTESVQRAGDIVRDFVSDPSELSATVDRFLADLDEMAPSTTTFSDAATAKLRAASRESLSQVVERFDGVVSGLDADALTKLANDLASCAKLLRREAVLARHLADPSSDASPKVQVIERLLSGKVSDSALEILKTAVSQRWSSTGDLIHGLQHAARLALLVRAETDGQIEDVEDQLFRFSRILDSEPRLITLLSEYTAPLDGRIGLLNNVLGRQANKNTADLLRQTLDLLHGDRADEAVRELANLAVSRRGEIVAHVRAAAELSDAQSDRLTELLTRIYDRPVSLQLAVDPALLGGLTIAVGDEVIDGSLASKLAAAETHLPD</sequence>
<dbReference type="HAMAP" id="MF_01416">
    <property type="entry name" value="ATP_synth_delta_bact"/>
    <property type="match status" value="1"/>
</dbReference>
<keyword evidence="20" id="KW-1185">Reference proteome</keyword>
<accession>A0A1X0BP22</accession>
<keyword evidence="18" id="KW-0139">CF(1)</keyword>
<evidence type="ECO:0000256" key="13">
    <source>
        <dbReference type="ARBA" id="ARBA00023310"/>
    </source>
</evidence>
<dbReference type="Pfam" id="PF00213">
    <property type="entry name" value="OSCP"/>
    <property type="match status" value="1"/>
</dbReference>
<comment type="function">
    <text evidence="15 17">F(1)F(0) ATP synthase produces ATP from ADP in the presence of a proton or sodium gradient. F-type ATPases consist of two structural domains, F(1) containing the extramembraneous catalytic core and F(0) containing the membrane proton channel, linked together by a central stalk and a peripheral stalk. During catalysis, ATP synthesis in the catalytic domain of F(1) is coupled via a rotary mechanism of the central stalk subunits to proton translocation.</text>
</comment>
<evidence type="ECO:0000256" key="6">
    <source>
        <dbReference type="ARBA" id="ARBA00022547"/>
    </source>
</evidence>
<evidence type="ECO:0000256" key="3">
    <source>
        <dbReference type="ARBA" id="ARBA00010811"/>
    </source>
</evidence>
<evidence type="ECO:0000256" key="5">
    <source>
        <dbReference type="ARBA" id="ARBA00022475"/>
    </source>
</evidence>
<keyword evidence="7 17" id="KW-0812">Transmembrane</keyword>
<keyword evidence="13 17" id="KW-0066">ATP synthesis</keyword>
<dbReference type="CDD" id="cd06503">
    <property type="entry name" value="ATP-synt_Fo_b"/>
    <property type="match status" value="1"/>
</dbReference>
<comment type="similarity">
    <text evidence="2">In the C-terminal section; belongs to the ATPase delta chain family.</text>
</comment>
<comment type="similarity">
    <text evidence="18">Belongs to the ATPase delta chain family.</text>
</comment>
<dbReference type="RefSeq" id="WP_083005627.1">
    <property type="nucleotide sequence ID" value="NZ_AP022591.1"/>
</dbReference>
<evidence type="ECO:0000256" key="2">
    <source>
        <dbReference type="ARBA" id="ARBA00010377"/>
    </source>
</evidence>
<keyword evidence="10 17" id="KW-0406">Ion transport</keyword>
<keyword evidence="11 17" id="KW-0472">Membrane</keyword>
<comment type="similarity">
    <text evidence="3">In the N-terminal section; belongs to the ATPase B chain family.</text>
</comment>